<name>A0A6A6ISN8_9PLEO</name>
<feature type="region of interest" description="Disordered" evidence="1">
    <location>
        <begin position="229"/>
        <end position="255"/>
    </location>
</feature>
<dbReference type="GeneID" id="54586131"/>
<reference evidence="2" key="1">
    <citation type="journal article" date="2020" name="Stud. Mycol.">
        <title>101 Dothideomycetes genomes: a test case for predicting lifestyles and emergence of pathogens.</title>
        <authorList>
            <person name="Haridas S."/>
            <person name="Albert R."/>
            <person name="Binder M."/>
            <person name="Bloem J."/>
            <person name="Labutti K."/>
            <person name="Salamov A."/>
            <person name="Andreopoulos B."/>
            <person name="Baker S."/>
            <person name="Barry K."/>
            <person name="Bills G."/>
            <person name="Bluhm B."/>
            <person name="Cannon C."/>
            <person name="Castanera R."/>
            <person name="Culley D."/>
            <person name="Daum C."/>
            <person name="Ezra D."/>
            <person name="Gonzalez J."/>
            <person name="Henrissat B."/>
            <person name="Kuo A."/>
            <person name="Liang C."/>
            <person name="Lipzen A."/>
            <person name="Lutzoni F."/>
            <person name="Magnuson J."/>
            <person name="Mondo S."/>
            <person name="Nolan M."/>
            <person name="Ohm R."/>
            <person name="Pangilinan J."/>
            <person name="Park H.-J."/>
            <person name="Ramirez L."/>
            <person name="Alfaro M."/>
            <person name="Sun H."/>
            <person name="Tritt A."/>
            <person name="Yoshinaga Y."/>
            <person name="Zwiers L.-H."/>
            <person name="Turgeon B."/>
            <person name="Goodwin S."/>
            <person name="Spatafora J."/>
            <person name="Crous P."/>
            <person name="Grigoriev I."/>
        </authorList>
    </citation>
    <scope>NUCLEOTIDE SEQUENCE</scope>
    <source>
        <strain evidence="2">CBS 122368</strain>
    </source>
</reference>
<evidence type="ECO:0000313" key="2">
    <source>
        <dbReference type="EMBL" id="KAF2253107.1"/>
    </source>
</evidence>
<sequence length="255" mass="28181">MIRGWGAGISWYWFPISPYVHRLWRHELVDIGRRYAVLLTLATVRPPAFTKPISDTDAFIEELAGTRCTRRVSGARESCCPKPAVSDLSLEEGASEEGSITRHGEMMNKRDDEYQTMALGPGIPFRPHPSISSLLGHGVLQLLVSSGAILHLQRTPTTVVGNGVAMQRESSKLEHHENVGTSIYWAPAATSPTCYAVEVYVREMTDIILLTAPGQWPSPAETSVSWKMRAKAQQKNDPSSSVIRTPIRTATQNPF</sequence>
<evidence type="ECO:0000313" key="3">
    <source>
        <dbReference type="Proteomes" id="UP000800094"/>
    </source>
</evidence>
<accession>A0A6A6ISN8</accession>
<organism evidence="2 3">
    <name type="scientific">Trematosphaeria pertusa</name>
    <dbReference type="NCBI Taxonomy" id="390896"/>
    <lineage>
        <taxon>Eukaryota</taxon>
        <taxon>Fungi</taxon>
        <taxon>Dikarya</taxon>
        <taxon>Ascomycota</taxon>
        <taxon>Pezizomycotina</taxon>
        <taxon>Dothideomycetes</taxon>
        <taxon>Pleosporomycetidae</taxon>
        <taxon>Pleosporales</taxon>
        <taxon>Massarineae</taxon>
        <taxon>Trematosphaeriaceae</taxon>
        <taxon>Trematosphaeria</taxon>
    </lineage>
</organism>
<evidence type="ECO:0000256" key="1">
    <source>
        <dbReference type="SAM" id="MobiDB-lite"/>
    </source>
</evidence>
<dbReference type="RefSeq" id="XP_033688111.1">
    <property type="nucleotide sequence ID" value="XM_033832801.1"/>
</dbReference>
<dbReference type="AlphaFoldDB" id="A0A6A6ISN8"/>
<feature type="compositionally biased region" description="Polar residues" evidence="1">
    <location>
        <begin position="233"/>
        <end position="255"/>
    </location>
</feature>
<dbReference type="EMBL" id="ML987191">
    <property type="protein sequence ID" value="KAF2253107.1"/>
    <property type="molecule type" value="Genomic_DNA"/>
</dbReference>
<protein>
    <submittedName>
        <fullName evidence="2">Uncharacterized protein</fullName>
    </submittedName>
</protein>
<proteinExistence type="predicted"/>
<dbReference type="Proteomes" id="UP000800094">
    <property type="component" value="Unassembled WGS sequence"/>
</dbReference>
<keyword evidence="3" id="KW-1185">Reference proteome</keyword>
<gene>
    <name evidence="2" type="ORF">BU26DRAFT_560445</name>
</gene>